<reference evidence="1" key="1">
    <citation type="submission" date="2014-11" db="EMBL/GenBank/DDBJ databases">
        <authorList>
            <person name="Amaro Gonzalez C."/>
        </authorList>
    </citation>
    <scope>NUCLEOTIDE SEQUENCE</scope>
</reference>
<reference evidence="1" key="2">
    <citation type="journal article" date="2015" name="Fish Shellfish Immunol.">
        <title>Early steps in the European eel (Anguilla anguilla)-Vibrio vulnificus interaction in the gills: Role of the RtxA13 toxin.</title>
        <authorList>
            <person name="Callol A."/>
            <person name="Pajuelo D."/>
            <person name="Ebbesson L."/>
            <person name="Teles M."/>
            <person name="MacKenzie S."/>
            <person name="Amaro C."/>
        </authorList>
    </citation>
    <scope>NUCLEOTIDE SEQUENCE</scope>
</reference>
<sequence length="62" mass="6997">MRWPSKFDWAFEISREMSKNRGPKMNSALAQNEGRCALGCTESGPAFVYKAKYADLGGHVHY</sequence>
<organism evidence="1">
    <name type="scientific">Anguilla anguilla</name>
    <name type="common">European freshwater eel</name>
    <name type="synonym">Muraena anguilla</name>
    <dbReference type="NCBI Taxonomy" id="7936"/>
    <lineage>
        <taxon>Eukaryota</taxon>
        <taxon>Metazoa</taxon>
        <taxon>Chordata</taxon>
        <taxon>Craniata</taxon>
        <taxon>Vertebrata</taxon>
        <taxon>Euteleostomi</taxon>
        <taxon>Actinopterygii</taxon>
        <taxon>Neopterygii</taxon>
        <taxon>Teleostei</taxon>
        <taxon>Anguilliformes</taxon>
        <taxon>Anguillidae</taxon>
        <taxon>Anguilla</taxon>
    </lineage>
</organism>
<dbReference type="EMBL" id="GBXM01012258">
    <property type="protein sequence ID" value="JAH96319.1"/>
    <property type="molecule type" value="Transcribed_RNA"/>
</dbReference>
<accession>A0A0E9X182</accession>
<dbReference type="AlphaFoldDB" id="A0A0E9X182"/>
<evidence type="ECO:0000313" key="1">
    <source>
        <dbReference type="EMBL" id="JAH96319.1"/>
    </source>
</evidence>
<proteinExistence type="predicted"/>
<name>A0A0E9X182_ANGAN</name>
<protein>
    <submittedName>
        <fullName evidence="1">Uncharacterized protein</fullName>
    </submittedName>
</protein>